<dbReference type="KEGG" id="saco:SAME_01339"/>
<dbReference type="EMBL" id="LT906454">
    <property type="protein sequence ID" value="SNV41410.1"/>
    <property type="molecule type" value="Genomic_DNA"/>
</dbReference>
<dbReference type="Pfam" id="PF00534">
    <property type="entry name" value="Glycos_transf_1"/>
    <property type="match status" value="1"/>
</dbReference>
<evidence type="ECO:0000313" key="3">
    <source>
        <dbReference type="EMBL" id="SNV41410.1"/>
    </source>
</evidence>
<organism evidence="3 4">
    <name type="scientific">Streptococcus acidominimus</name>
    <dbReference type="NCBI Taxonomy" id="1326"/>
    <lineage>
        <taxon>Bacteria</taxon>
        <taxon>Bacillati</taxon>
        <taxon>Bacillota</taxon>
        <taxon>Bacilli</taxon>
        <taxon>Lactobacillales</taxon>
        <taxon>Streptococcaceae</taxon>
        <taxon>Streptococcus</taxon>
    </lineage>
</organism>
<keyword evidence="3" id="KW-0328">Glycosyltransferase</keyword>
<dbReference type="PANTHER" id="PTHR12526">
    <property type="entry name" value="GLYCOSYLTRANSFERASE"/>
    <property type="match status" value="1"/>
</dbReference>
<dbReference type="EC" id="2.4.1.345" evidence="3"/>
<accession>A0A239X4Q9</accession>
<dbReference type="Gene3D" id="3.40.50.2000">
    <property type="entry name" value="Glycogen Phosphorylase B"/>
    <property type="match status" value="2"/>
</dbReference>
<dbReference type="GeneID" id="301156059"/>
<gene>
    <name evidence="3" type="primary">wefM</name>
    <name evidence="3" type="ORF">SAMEA4504048_01339</name>
</gene>
<sequence length="349" mass="39825">MKKIRVCHIGTGVENPGGMTTVIQDLLANQKLTEFEQIHIVSVAPEHKFKVFLLAILKFIEEHRKGAIDIAHLHMSEYGSCYRKIIFILLCRMLKIKTIVHSHGGEFENFLKKSKGSFIFKKIVKLADKVLVLTPGWMKIWETLVPSDKIEILPNAVSLPEINRKKYYKNNQLNILFLGYIGHRKGTYDLIRAVKELVNDELKVNLKIGGNGEVEKAKKIVDELDLSRNIDILGWVDSDLKDRLLREADILVLPSYFESFGIVLLEAMSYKLPVICGDGGFSKEIISDGLNGYVVKSGDVQDIQEKISLFFDRHIVEVLGNNARETVEKFYTFETIGSQLRKIYLRMVE</sequence>
<dbReference type="CDD" id="cd03801">
    <property type="entry name" value="GT4_PimA-like"/>
    <property type="match status" value="1"/>
</dbReference>
<dbReference type="SUPFAM" id="SSF53756">
    <property type="entry name" value="UDP-Glycosyltransferase/glycogen phosphorylase"/>
    <property type="match status" value="1"/>
</dbReference>
<evidence type="ECO:0000259" key="1">
    <source>
        <dbReference type="Pfam" id="PF00534"/>
    </source>
</evidence>
<evidence type="ECO:0000259" key="2">
    <source>
        <dbReference type="Pfam" id="PF13439"/>
    </source>
</evidence>
<evidence type="ECO:0000313" key="4">
    <source>
        <dbReference type="Proteomes" id="UP000215144"/>
    </source>
</evidence>
<dbReference type="Pfam" id="PF13439">
    <property type="entry name" value="Glyco_transf_4"/>
    <property type="match status" value="1"/>
</dbReference>
<dbReference type="OrthoDB" id="9804196at2"/>
<feature type="domain" description="Glycosyl transferase family 1" evidence="1">
    <location>
        <begin position="163"/>
        <end position="324"/>
    </location>
</feature>
<dbReference type="RefSeq" id="WP_023649420.1">
    <property type="nucleotide sequence ID" value="NZ_LT906454.1"/>
</dbReference>
<reference evidence="3 4" key="1">
    <citation type="submission" date="2017-06" db="EMBL/GenBank/DDBJ databases">
        <authorList>
            <consortium name="Pathogen Informatics"/>
        </authorList>
    </citation>
    <scope>NUCLEOTIDE SEQUENCE [LARGE SCALE GENOMIC DNA]</scope>
    <source>
        <strain evidence="3 4">NCTC11291</strain>
    </source>
</reference>
<dbReference type="Proteomes" id="UP000215144">
    <property type="component" value="Chromosome 1"/>
</dbReference>
<dbReference type="InterPro" id="IPR028098">
    <property type="entry name" value="Glyco_trans_4-like_N"/>
</dbReference>
<protein>
    <submittedName>
        <fullName evidence="3">Glycosyl transferase</fullName>
        <ecNumber evidence="3">2.4.1.345</ecNumber>
    </submittedName>
</protein>
<feature type="domain" description="Glycosyltransferase subfamily 4-like N-terminal" evidence="2">
    <location>
        <begin position="35"/>
        <end position="158"/>
    </location>
</feature>
<keyword evidence="3" id="KW-0808">Transferase</keyword>
<proteinExistence type="predicted"/>
<dbReference type="GO" id="GO:0043750">
    <property type="term" value="F:phosphatidylinositol alpha-mannosyltransferase activity"/>
    <property type="evidence" value="ECO:0007669"/>
    <property type="project" value="UniProtKB-EC"/>
</dbReference>
<dbReference type="InterPro" id="IPR001296">
    <property type="entry name" value="Glyco_trans_1"/>
</dbReference>
<name>A0A239X4Q9_STRAI</name>
<dbReference type="AlphaFoldDB" id="A0A239X4Q9"/>